<comment type="subcellular location">
    <subcellularLocation>
        <location evidence="1">Cytoplasm</location>
    </subcellularLocation>
</comment>
<dbReference type="Pfam" id="PF03234">
    <property type="entry name" value="CDC37_N"/>
    <property type="match status" value="1"/>
</dbReference>
<feature type="compositionally biased region" description="Low complexity" evidence="6">
    <location>
        <begin position="55"/>
        <end position="64"/>
    </location>
</feature>
<dbReference type="InterPro" id="IPR013873">
    <property type="entry name" value="Cdc37_C"/>
</dbReference>
<evidence type="ECO:0000313" key="10">
    <source>
        <dbReference type="EMBL" id="PVD29040.1"/>
    </source>
</evidence>
<gene>
    <name evidence="10" type="ORF">C0Q70_11637</name>
</gene>
<feature type="compositionally biased region" description="Basic and acidic residues" evidence="6">
    <location>
        <begin position="135"/>
        <end position="147"/>
    </location>
</feature>
<comment type="caution">
    <text evidence="10">The sequence shown here is derived from an EMBL/GenBank/DDBJ whole genome shotgun (WGS) entry which is preliminary data.</text>
</comment>
<dbReference type="InterPro" id="IPR004918">
    <property type="entry name" value="Cdc37"/>
</dbReference>
<accession>A0A2T7P6I8</accession>
<evidence type="ECO:0000259" key="8">
    <source>
        <dbReference type="SMART" id="SM01070"/>
    </source>
</evidence>
<dbReference type="GO" id="GO:0019901">
    <property type="term" value="F:protein kinase binding"/>
    <property type="evidence" value="ECO:0007669"/>
    <property type="project" value="InterPro"/>
</dbReference>
<protein>
    <recommendedName>
        <fullName evidence="5">Hsp90 chaperone protein kinase-targeting subunit</fullName>
    </recommendedName>
</protein>
<feature type="region of interest" description="Disordered" evidence="6">
    <location>
        <begin position="124"/>
        <end position="147"/>
    </location>
</feature>
<dbReference type="GO" id="GO:0005737">
    <property type="term" value="C:cytoplasm"/>
    <property type="evidence" value="ECO:0007669"/>
    <property type="project" value="UniProtKB-SubCell"/>
</dbReference>
<sequence length="354" mass="41851">MYLFLSFQMQISDDEDDTHPNIDTASLFRWRHQARLERMAEAQKKKESYEKEKQSYQQKMAAMKQKLKEAEESSVAEFEKLRLEMSELEKQEEEFRRKEDDLKKEERLTPWNIDTICHEGKTKTVINKSTPPPKELSEEEKAEKQQEFSKKYRDDIRKFGMMQRYDDSLQYLQEHPYLVCEETANYLVIWCIDLEVEEKHDLMKHVHISVFLRIIKLGEEQYMMAFNDELNSFRERVRGRAKARIEEAIKEYEEEEREKRLGPGGLDPVEVMESLPPEMQKCFESRDIGMLQDVVMKMPKEEAEYHIKRCIDSGLWVPNAADAEKADEEGDGKAAATQDDSAGDDKDETYEEVI</sequence>
<dbReference type="PANTHER" id="PTHR12800">
    <property type="entry name" value="CDC37-RELATED"/>
    <property type="match status" value="1"/>
</dbReference>
<dbReference type="Pfam" id="PF08564">
    <property type="entry name" value="CDC37_C"/>
    <property type="match status" value="1"/>
</dbReference>
<dbReference type="SMART" id="SM01069">
    <property type="entry name" value="CDC37_C"/>
    <property type="match status" value="1"/>
</dbReference>
<evidence type="ECO:0000313" key="11">
    <source>
        <dbReference type="Proteomes" id="UP000245119"/>
    </source>
</evidence>
<evidence type="ECO:0000256" key="1">
    <source>
        <dbReference type="ARBA" id="ARBA00004496"/>
    </source>
</evidence>
<dbReference type="STRING" id="400727.A0A2T7P6I8"/>
<keyword evidence="4" id="KW-0143">Chaperone</keyword>
<dbReference type="SUPFAM" id="SSF101391">
    <property type="entry name" value="Hsp90 co-chaperone CDC37"/>
    <property type="match status" value="1"/>
</dbReference>
<dbReference type="GO" id="GO:0051082">
    <property type="term" value="F:unfolded protein binding"/>
    <property type="evidence" value="ECO:0007669"/>
    <property type="project" value="TreeGrafter"/>
</dbReference>
<name>A0A2T7P6I8_POMCA</name>
<dbReference type="GO" id="GO:0006457">
    <property type="term" value="P:protein folding"/>
    <property type="evidence" value="ECO:0007669"/>
    <property type="project" value="TreeGrafter"/>
</dbReference>
<keyword evidence="3" id="KW-0963">Cytoplasm</keyword>
<evidence type="ECO:0000256" key="6">
    <source>
        <dbReference type="SAM" id="MobiDB-lite"/>
    </source>
</evidence>
<dbReference type="GO" id="GO:0051087">
    <property type="term" value="F:protein-folding chaperone binding"/>
    <property type="evidence" value="ECO:0007669"/>
    <property type="project" value="TreeGrafter"/>
</dbReference>
<keyword evidence="11" id="KW-1185">Reference proteome</keyword>
<feature type="domain" description="Cdc37 C-terminal" evidence="7">
    <location>
        <begin position="260"/>
        <end position="348"/>
    </location>
</feature>
<dbReference type="Gene3D" id="6.10.140.250">
    <property type="match status" value="1"/>
</dbReference>
<dbReference type="SMART" id="SM01071">
    <property type="entry name" value="CDC37_N"/>
    <property type="match status" value="1"/>
</dbReference>
<feature type="compositionally biased region" description="Acidic residues" evidence="6">
    <location>
        <begin position="341"/>
        <end position="354"/>
    </location>
</feature>
<evidence type="ECO:0000256" key="3">
    <source>
        <dbReference type="ARBA" id="ARBA00022490"/>
    </source>
</evidence>
<evidence type="ECO:0000259" key="9">
    <source>
        <dbReference type="SMART" id="SM01071"/>
    </source>
</evidence>
<dbReference type="PANTHER" id="PTHR12800:SF4">
    <property type="entry name" value="HSP90 CO-CHAPERONE CDC37"/>
    <property type="match status" value="1"/>
</dbReference>
<evidence type="ECO:0000259" key="7">
    <source>
        <dbReference type="SMART" id="SM01069"/>
    </source>
</evidence>
<evidence type="ECO:0000256" key="2">
    <source>
        <dbReference type="ARBA" id="ARBA00006222"/>
    </source>
</evidence>
<dbReference type="SMART" id="SM01070">
    <property type="entry name" value="CDC37_M"/>
    <property type="match status" value="1"/>
</dbReference>
<evidence type="ECO:0000256" key="4">
    <source>
        <dbReference type="ARBA" id="ARBA00023186"/>
    </source>
</evidence>
<comment type="similarity">
    <text evidence="2">Belongs to the CDC37 family.</text>
</comment>
<dbReference type="EMBL" id="PZQS01000006">
    <property type="protein sequence ID" value="PVD29040.1"/>
    <property type="molecule type" value="Genomic_DNA"/>
</dbReference>
<dbReference type="Proteomes" id="UP000245119">
    <property type="component" value="Linkage Group LG6"/>
</dbReference>
<feature type="region of interest" description="Disordered" evidence="6">
    <location>
        <begin position="321"/>
        <end position="354"/>
    </location>
</feature>
<feature type="region of interest" description="Disordered" evidence="6">
    <location>
        <begin position="39"/>
        <end position="68"/>
    </location>
</feature>
<dbReference type="OrthoDB" id="440202at2759"/>
<dbReference type="InterPro" id="IPR038189">
    <property type="entry name" value="Cdc37_Hsp90-bd_sf"/>
</dbReference>
<reference evidence="10 11" key="1">
    <citation type="submission" date="2018-04" db="EMBL/GenBank/DDBJ databases">
        <title>The genome of golden apple snail Pomacea canaliculata provides insight into stress tolerance and invasive adaptation.</title>
        <authorList>
            <person name="Liu C."/>
            <person name="Liu B."/>
            <person name="Ren Y."/>
            <person name="Zhang Y."/>
            <person name="Wang H."/>
            <person name="Li S."/>
            <person name="Jiang F."/>
            <person name="Yin L."/>
            <person name="Zhang G."/>
            <person name="Qian W."/>
            <person name="Fan W."/>
        </authorList>
    </citation>
    <scope>NUCLEOTIDE SEQUENCE [LARGE SCALE GENOMIC DNA]</scope>
    <source>
        <strain evidence="10">SZHN2017</strain>
        <tissue evidence="10">Muscle</tissue>
    </source>
</reference>
<feature type="domain" description="Cdc37 N-terminal" evidence="9">
    <location>
        <begin position="11"/>
        <end position="124"/>
    </location>
</feature>
<evidence type="ECO:0000256" key="5">
    <source>
        <dbReference type="ARBA" id="ARBA00031396"/>
    </source>
</evidence>
<dbReference type="AlphaFoldDB" id="A0A2T7P6I8"/>
<dbReference type="GO" id="GO:0050821">
    <property type="term" value="P:protein stabilization"/>
    <property type="evidence" value="ECO:0007669"/>
    <property type="project" value="TreeGrafter"/>
</dbReference>
<dbReference type="InterPro" id="IPR013874">
    <property type="entry name" value="Cdc37_Hsp90-bd"/>
</dbReference>
<dbReference type="Gene3D" id="1.20.58.610">
    <property type="entry name" value="Cdc37, Hsp90 binding domain"/>
    <property type="match status" value="2"/>
</dbReference>
<feature type="domain" description="Cdc37 Hsp90 binding" evidence="8">
    <location>
        <begin position="122"/>
        <end position="256"/>
    </location>
</feature>
<dbReference type="InterPro" id="IPR013855">
    <property type="entry name" value="Cdc37_N_dom"/>
</dbReference>
<proteinExistence type="inferred from homology"/>
<feature type="compositionally biased region" description="Basic and acidic residues" evidence="6">
    <location>
        <begin position="39"/>
        <end position="54"/>
    </location>
</feature>
<organism evidence="10 11">
    <name type="scientific">Pomacea canaliculata</name>
    <name type="common">Golden apple snail</name>
    <dbReference type="NCBI Taxonomy" id="400727"/>
    <lineage>
        <taxon>Eukaryota</taxon>
        <taxon>Metazoa</taxon>
        <taxon>Spiralia</taxon>
        <taxon>Lophotrochozoa</taxon>
        <taxon>Mollusca</taxon>
        <taxon>Gastropoda</taxon>
        <taxon>Caenogastropoda</taxon>
        <taxon>Architaenioglossa</taxon>
        <taxon>Ampullarioidea</taxon>
        <taxon>Ampullariidae</taxon>
        <taxon>Pomacea</taxon>
    </lineage>
</organism>
<dbReference type="GO" id="GO:0031072">
    <property type="term" value="F:heat shock protein binding"/>
    <property type="evidence" value="ECO:0007669"/>
    <property type="project" value="TreeGrafter"/>
</dbReference>